<dbReference type="Pfam" id="PF00684">
    <property type="entry name" value="DnaJ_CXXCXGXG"/>
    <property type="match status" value="1"/>
</dbReference>
<dbReference type="InterPro" id="IPR036410">
    <property type="entry name" value="HSP_DnaJ_Cys-rich_dom_sf"/>
</dbReference>
<evidence type="ECO:0000256" key="6">
    <source>
        <dbReference type="SAM" id="MobiDB-lite"/>
    </source>
</evidence>
<dbReference type="InterPro" id="IPR002939">
    <property type="entry name" value="DnaJ_C"/>
</dbReference>
<dbReference type="FunFam" id="2.10.230.10:FF:000001">
    <property type="entry name" value="DnaJ subfamily A member 2"/>
    <property type="match status" value="1"/>
</dbReference>
<dbReference type="PROSITE" id="PS51188">
    <property type="entry name" value="ZF_CR"/>
    <property type="match status" value="1"/>
</dbReference>
<gene>
    <name evidence="9" type="ORF">HYPSUDRAFT_36685</name>
</gene>
<evidence type="ECO:0000256" key="4">
    <source>
        <dbReference type="ARBA" id="ARBA00022833"/>
    </source>
</evidence>
<dbReference type="Gene3D" id="1.10.287.110">
    <property type="entry name" value="DnaJ domain"/>
    <property type="match status" value="1"/>
</dbReference>
<keyword evidence="2" id="KW-0677">Repeat</keyword>
<dbReference type="STRING" id="945553.A0A0D2PCS8"/>
<dbReference type="SUPFAM" id="SSF46565">
    <property type="entry name" value="Chaperone J-domain"/>
    <property type="match status" value="1"/>
</dbReference>
<dbReference type="Pfam" id="PF00226">
    <property type="entry name" value="DnaJ"/>
    <property type="match status" value="1"/>
</dbReference>
<dbReference type="SUPFAM" id="SSF49493">
    <property type="entry name" value="HSP40/DnaJ peptide-binding domain"/>
    <property type="match status" value="2"/>
</dbReference>
<reference evidence="10" key="1">
    <citation type="submission" date="2014-04" db="EMBL/GenBank/DDBJ databases">
        <title>Evolutionary Origins and Diversification of the Mycorrhizal Mutualists.</title>
        <authorList>
            <consortium name="DOE Joint Genome Institute"/>
            <consortium name="Mycorrhizal Genomics Consortium"/>
            <person name="Kohler A."/>
            <person name="Kuo A."/>
            <person name="Nagy L.G."/>
            <person name="Floudas D."/>
            <person name="Copeland A."/>
            <person name="Barry K.W."/>
            <person name="Cichocki N."/>
            <person name="Veneault-Fourrey C."/>
            <person name="LaButti K."/>
            <person name="Lindquist E.A."/>
            <person name="Lipzen A."/>
            <person name="Lundell T."/>
            <person name="Morin E."/>
            <person name="Murat C."/>
            <person name="Riley R."/>
            <person name="Ohm R."/>
            <person name="Sun H."/>
            <person name="Tunlid A."/>
            <person name="Henrissat B."/>
            <person name="Grigoriev I.V."/>
            <person name="Hibbett D.S."/>
            <person name="Martin F."/>
        </authorList>
    </citation>
    <scope>NUCLEOTIDE SEQUENCE [LARGE SCALE GENOMIC DNA]</scope>
    <source>
        <strain evidence="10">FD-334 SS-4</strain>
    </source>
</reference>
<organism evidence="9 10">
    <name type="scientific">Hypholoma sublateritium (strain FD-334 SS-4)</name>
    <dbReference type="NCBI Taxonomy" id="945553"/>
    <lineage>
        <taxon>Eukaryota</taxon>
        <taxon>Fungi</taxon>
        <taxon>Dikarya</taxon>
        <taxon>Basidiomycota</taxon>
        <taxon>Agaricomycotina</taxon>
        <taxon>Agaricomycetes</taxon>
        <taxon>Agaricomycetidae</taxon>
        <taxon>Agaricales</taxon>
        <taxon>Agaricineae</taxon>
        <taxon>Strophariaceae</taxon>
        <taxon>Hypholoma</taxon>
    </lineage>
</organism>
<feature type="domain" description="J" evidence="7">
    <location>
        <begin position="6"/>
        <end position="71"/>
    </location>
</feature>
<dbReference type="InterPro" id="IPR018253">
    <property type="entry name" value="DnaJ_domain_CS"/>
</dbReference>
<dbReference type="Gene3D" id="2.10.230.10">
    <property type="entry name" value="Heat shock protein DnaJ, cysteine-rich domain"/>
    <property type="match status" value="1"/>
</dbReference>
<dbReference type="PROSITE" id="PS00636">
    <property type="entry name" value="DNAJ_1"/>
    <property type="match status" value="1"/>
</dbReference>
<evidence type="ECO:0000259" key="7">
    <source>
        <dbReference type="PROSITE" id="PS50076"/>
    </source>
</evidence>
<dbReference type="PRINTS" id="PR00625">
    <property type="entry name" value="JDOMAIN"/>
</dbReference>
<evidence type="ECO:0000256" key="3">
    <source>
        <dbReference type="ARBA" id="ARBA00022771"/>
    </source>
</evidence>
<feature type="compositionally biased region" description="Acidic residues" evidence="6">
    <location>
        <begin position="384"/>
        <end position="408"/>
    </location>
</feature>
<dbReference type="InterPro" id="IPR036869">
    <property type="entry name" value="J_dom_sf"/>
</dbReference>
<evidence type="ECO:0008006" key="11">
    <source>
        <dbReference type="Google" id="ProtNLM"/>
    </source>
</evidence>
<dbReference type="Proteomes" id="UP000054270">
    <property type="component" value="Unassembled WGS sequence"/>
</dbReference>
<keyword evidence="3 5" id="KW-0863">Zinc-finger</keyword>
<evidence type="ECO:0000259" key="8">
    <source>
        <dbReference type="PROSITE" id="PS51188"/>
    </source>
</evidence>
<dbReference type="OMA" id="IVFHIVE"/>
<keyword evidence="10" id="KW-1185">Reference proteome</keyword>
<dbReference type="OrthoDB" id="550424at2759"/>
<proteinExistence type="predicted"/>
<feature type="domain" description="CR-type" evidence="8">
    <location>
        <begin position="135"/>
        <end position="220"/>
    </location>
</feature>
<dbReference type="InterPro" id="IPR044713">
    <property type="entry name" value="DNJA1/2-like"/>
</dbReference>
<evidence type="ECO:0000256" key="2">
    <source>
        <dbReference type="ARBA" id="ARBA00022737"/>
    </source>
</evidence>
<dbReference type="CDD" id="cd10719">
    <property type="entry name" value="DnaJ_zf"/>
    <property type="match status" value="1"/>
</dbReference>
<feature type="region of interest" description="Disordered" evidence="6">
    <location>
        <begin position="384"/>
        <end position="414"/>
    </location>
</feature>
<name>A0A0D2PCS8_HYPSF</name>
<dbReference type="CDD" id="cd06257">
    <property type="entry name" value="DnaJ"/>
    <property type="match status" value="1"/>
</dbReference>
<keyword evidence="1 5" id="KW-0479">Metal-binding</keyword>
<evidence type="ECO:0000256" key="5">
    <source>
        <dbReference type="PROSITE-ProRule" id="PRU00546"/>
    </source>
</evidence>
<dbReference type="PROSITE" id="PS50076">
    <property type="entry name" value="DNAJ_2"/>
    <property type="match status" value="1"/>
</dbReference>
<dbReference type="EMBL" id="KN817528">
    <property type="protein sequence ID" value="KJA26376.1"/>
    <property type="molecule type" value="Genomic_DNA"/>
</dbReference>
<dbReference type="Pfam" id="PF01556">
    <property type="entry name" value="DnaJ_C"/>
    <property type="match status" value="1"/>
</dbReference>
<dbReference type="GO" id="GO:0006457">
    <property type="term" value="P:protein folding"/>
    <property type="evidence" value="ECO:0007669"/>
    <property type="project" value="InterPro"/>
</dbReference>
<dbReference type="InterPro" id="IPR008971">
    <property type="entry name" value="HSP40/DnaJ_pept-bd"/>
</dbReference>
<feature type="zinc finger region" description="CR-type" evidence="5">
    <location>
        <begin position="135"/>
        <end position="220"/>
    </location>
</feature>
<dbReference type="GO" id="GO:0051082">
    <property type="term" value="F:unfolded protein binding"/>
    <property type="evidence" value="ECO:0007669"/>
    <property type="project" value="InterPro"/>
</dbReference>
<dbReference type="SUPFAM" id="SSF57938">
    <property type="entry name" value="DnaJ/Hsp40 cysteine-rich domain"/>
    <property type="match status" value="1"/>
</dbReference>
<sequence length="414" mass="45634">MPVEVELYDLLGVSYDASEDEIKKAYKKKAKEHHPDKNINDPDAGQKFQEMAAAYEILSDANKREIYDMHGLEGMTGGQGDPMDLFAQFFAGAGGPGNPMFGFNFGPDIGGSRRGGKGEDSVIPYDVTLEDLYNGKSVKMNMEKEIICGICKGSGARGNAKPKPCSTCEGKGWTSTKTRLASGTYGNSKAQCTACLGLGERLKEKERCKKCKGDKTVKEKTRQEIFVEKGMTNTQRIILAGAGDQEPGIPAGDVIFVLKTAAHESFERSGNDLLAKVTITLSEALLGFSRIILTHLDGRGIKMTTPPGKIIKFHETVIIRGEGMPIYRRPDEKGDLYVVFQIEMPNEDWRASVNVQTVEALLPPKRVDVDPIPEVVDEADYEESDIIDFGEDDDDWEDEDDEDNMEGEPECRPQ</sequence>
<keyword evidence="4 5" id="KW-0862">Zinc</keyword>
<dbReference type="FunFam" id="2.60.260.20:FF:000003">
    <property type="entry name" value="DnaJ subfamily A member 2"/>
    <property type="match status" value="1"/>
</dbReference>
<evidence type="ECO:0000313" key="9">
    <source>
        <dbReference type="EMBL" id="KJA26376.1"/>
    </source>
</evidence>
<dbReference type="GO" id="GO:0008270">
    <property type="term" value="F:zinc ion binding"/>
    <property type="evidence" value="ECO:0007669"/>
    <property type="project" value="UniProtKB-KW"/>
</dbReference>
<accession>A0A0D2PCS8</accession>
<dbReference type="SMART" id="SM00271">
    <property type="entry name" value="DnaJ"/>
    <property type="match status" value="1"/>
</dbReference>
<evidence type="ECO:0000313" key="10">
    <source>
        <dbReference type="Proteomes" id="UP000054270"/>
    </source>
</evidence>
<protein>
    <recommendedName>
        <fullName evidence="11">J domain-containing protein</fullName>
    </recommendedName>
</protein>
<dbReference type="AlphaFoldDB" id="A0A0D2PCS8"/>
<dbReference type="PANTHER" id="PTHR43888">
    <property type="entry name" value="DNAJ-LIKE-2, ISOFORM A-RELATED"/>
    <property type="match status" value="1"/>
</dbReference>
<dbReference type="InterPro" id="IPR001623">
    <property type="entry name" value="DnaJ_domain"/>
</dbReference>
<evidence type="ECO:0000256" key="1">
    <source>
        <dbReference type="ARBA" id="ARBA00022723"/>
    </source>
</evidence>
<dbReference type="InterPro" id="IPR001305">
    <property type="entry name" value="HSP_DnaJ_Cys-rich_dom"/>
</dbReference>
<dbReference type="CDD" id="cd10747">
    <property type="entry name" value="DnaJ_C"/>
    <property type="match status" value="1"/>
</dbReference>
<dbReference type="GO" id="GO:0030544">
    <property type="term" value="F:Hsp70 protein binding"/>
    <property type="evidence" value="ECO:0007669"/>
    <property type="project" value="InterPro"/>
</dbReference>
<dbReference type="Gene3D" id="2.60.260.20">
    <property type="entry name" value="Urease metallochaperone UreE, N-terminal domain"/>
    <property type="match status" value="2"/>
</dbReference>